<keyword evidence="3 11" id="KW-0328">Glycosyltransferase</keyword>
<evidence type="ECO:0000256" key="2">
    <source>
        <dbReference type="ARBA" id="ARBA00022519"/>
    </source>
</evidence>
<keyword evidence="8 11" id="KW-1133">Transmembrane helix</keyword>
<name>A0A4V2PTZ7_9PAST</name>
<comment type="similarity">
    <text evidence="11">Belongs to the glycosyltransferase 51 family.</text>
</comment>
<feature type="domain" description="Glycosyl transferase family 51" evidence="12">
    <location>
        <begin position="76"/>
        <end position="242"/>
    </location>
</feature>
<evidence type="ECO:0000256" key="9">
    <source>
        <dbReference type="ARBA" id="ARBA00023136"/>
    </source>
</evidence>
<dbReference type="InterPro" id="IPR036950">
    <property type="entry name" value="PBP_transglycosylase"/>
</dbReference>
<dbReference type="UniPathway" id="UPA00219"/>
<evidence type="ECO:0000256" key="5">
    <source>
        <dbReference type="ARBA" id="ARBA00022692"/>
    </source>
</evidence>
<proteinExistence type="inferred from homology"/>
<keyword evidence="6 11" id="KW-0133">Cell shape</keyword>
<evidence type="ECO:0000313" key="14">
    <source>
        <dbReference type="Proteomes" id="UP000295496"/>
    </source>
</evidence>
<dbReference type="NCBIfam" id="TIGR02070">
    <property type="entry name" value="mono_pep_trsgly"/>
    <property type="match status" value="1"/>
</dbReference>
<comment type="pathway">
    <text evidence="11">Cell wall biogenesis; peptidoglycan biosynthesis.</text>
</comment>
<dbReference type="Proteomes" id="UP000295496">
    <property type="component" value="Unassembled WGS sequence"/>
</dbReference>
<evidence type="ECO:0000256" key="3">
    <source>
        <dbReference type="ARBA" id="ARBA00022676"/>
    </source>
</evidence>
<keyword evidence="4 11" id="KW-0808">Transferase</keyword>
<dbReference type="HAMAP" id="MF_00766">
    <property type="entry name" value="PGT_MtgA"/>
    <property type="match status" value="1"/>
</dbReference>
<dbReference type="InterPro" id="IPR011812">
    <property type="entry name" value="Pep_trsgly"/>
</dbReference>
<evidence type="ECO:0000313" key="13">
    <source>
        <dbReference type="EMBL" id="TCK68371.1"/>
    </source>
</evidence>
<keyword evidence="5 11" id="KW-0812">Transmembrane</keyword>
<dbReference type="OrthoDB" id="9766909at2"/>
<dbReference type="GO" id="GO:0009274">
    <property type="term" value="C:peptidoglycan-based cell wall"/>
    <property type="evidence" value="ECO:0007669"/>
    <property type="project" value="InterPro"/>
</dbReference>
<dbReference type="GO" id="GO:0016763">
    <property type="term" value="F:pentosyltransferase activity"/>
    <property type="evidence" value="ECO:0007669"/>
    <property type="project" value="InterPro"/>
</dbReference>
<dbReference type="Gene3D" id="1.10.3810.10">
    <property type="entry name" value="Biosynthetic peptidoglycan transglycosylase-like"/>
    <property type="match status" value="1"/>
</dbReference>
<accession>A0A4V2PTZ7</accession>
<dbReference type="EMBL" id="SMGJ01000005">
    <property type="protein sequence ID" value="TCK68371.1"/>
    <property type="molecule type" value="Genomic_DNA"/>
</dbReference>
<protein>
    <recommendedName>
        <fullName evidence="11">Biosynthetic peptidoglycan transglycosylase</fullName>
        <ecNumber evidence="11">2.4.99.28</ecNumber>
    </recommendedName>
    <alternativeName>
        <fullName evidence="11">Glycan polymerase</fullName>
    </alternativeName>
    <alternativeName>
        <fullName evidence="11">Peptidoglycan glycosyltransferase MtgA</fullName>
        <shortName evidence="11">PGT</shortName>
    </alternativeName>
</protein>
<dbReference type="GO" id="GO:0008360">
    <property type="term" value="P:regulation of cell shape"/>
    <property type="evidence" value="ECO:0007669"/>
    <property type="project" value="UniProtKB-KW"/>
</dbReference>
<reference evidence="13 14" key="1">
    <citation type="submission" date="2019-03" db="EMBL/GenBank/DDBJ databases">
        <title>Genomic Encyclopedia of Type Strains, Phase IV (KMG-IV): sequencing the most valuable type-strain genomes for metagenomic binning, comparative biology and taxonomic classification.</title>
        <authorList>
            <person name="Goeker M."/>
        </authorList>
    </citation>
    <scope>NUCLEOTIDE SEQUENCE [LARGE SCALE GENOMIC DNA]</scope>
    <source>
        <strain evidence="13 14">DSM 10053</strain>
    </source>
</reference>
<evidence type="ECO:0000256" key="8">
    <source>
        <dbReference type="ARBA" id="ARBA00022989"/>
    </source>
</evidence>
<evidence type="ECO:0000256" key="4">
    <source>
        <dbReference type="ARBA" id="ARBA00022679"/>
    </source>
</evidence>
<dbReference type="InterPro" id="IPR023346">
    <property type="entry name" value="Lysozyme-like_dom_sf"/>
</dbReference>
<keyword evidence="2 11" id="KW-0997">Cell inner membrane</keyword>
<keyword evidence="10 11" id="KW-0961">Cell wall biogenesis/degradation</keyword>
<gene>
    <name evidence="11" type="primary">mtgA</name>
    <name evidence="13" type="ORF">EV692_1704</name>
</gene>
<comment type="caution">
    <text evidence="13">The sequence shown here is derived from an EMBL/GenBank/DDBJ whole genome shotgun (WGS) entry which is preliminary data.</text>
</comment>
<dbReference type="GO" id="GO:0071555">
    <property type="term" value="P:cell wall organization"/>
    <property type="evidence" value="ECO:0007669"/>
    <property type="project" value="UniProtKB-KW"/>
</dbReference>
<dbReference type="EC" id="2.4.99.28" evidence="11"/>
<evidence type="ECO:0000256" key="6">
    <source>
        <dbReference type="ARBA" id="ARBA00022960"/>
    </source>
</evidence>
<sequence>MKKILRKLFPLKNNRTNHRTAVTSLPLCLKKCGVFLWRFLLGFLLLTLVLRFVPIPMSAYMIQQKLGHFLHLDFDYDIQHHWVSLDEISSNMQLAVIAAEDQHFPNHYGFDLDAIEKAFDHNQTSQKIRGASTISQQTAKNLYLWHGQSWLRKGLEVPITLTLETLWSKKRILEVYLNIAEFGDGIFGVEAASQYYFNKPAKKLTKQEAALLAAVLPNPISFNVLKPGRITKRKQAWILRQMDLLGKDYLKKLG</sequence>
<evidence type="ECO:0000256" key="1">
    <source>
        <dbReference type="ARBA" id="ARBA00022475"/>
    </source>
</evidence>
<dbReference type="GO" id="GO:0005886">
    <property type="term" value="C:plasma membrane"/>
    <property type="evidence" value="ECO:0007669"/>
    <property type="project" value="UniProtKB-SubCell"/>
</dbReference>
<feature type="transmembrane region" description="Helical" evidence="11">
    <location>
        <begin position="35"/>
        <end position="53"/>
    </location>
</feature>
<dbReference type="InterPro" id="IPR001264">
    <property type="entry name" value="Glyco_trans_51"/>
</dbReference>
<evidence type="ECO:0000256" key="7">
    <source>
        <dbReference type="ARBA" id="ARBA00022984"/>
    </source>
</evidence>
<evidence type="ECO:0000256" key="11">
    <source>
        <dbReference type="HAMAP-Rule" id="MF_00766"/>
    </source>
</evidence>
<keyword evidence="7 11" id="KW-0573">Peptidoglycan synthesis</keyword>
<dbReference type="Pfam" id="PF00912">
    <property type="entry name" value="Transgly"/>
    <property type="match status" value="1"/>
</dbReference>
<comment type="function">
    <text evidence="11">Peptidoglycan polymerase that catalyzes glycan chain elongation from lipid-linked precursors.</text>
</comment>
<keyword evidence="1 11" id="KW-1003">Cell membrane</keyword>
<dbReference type="GO" id="GO:0009252">
    <property type="term" value="P:peptidoglycan biosynthetic process"/>
    <property type="evidence" value="ECO:0007669"/>
    <property type="project" value="UniProtKB-UniRule"/>
</dbReference>
<comment type="subcellular location">
    <subcellularLocation>
        <location evidence="11">Cell inner membrane</location>
        <topology evidence="11">Single-pass membrane protein</topology>
    </subcellularLocation>
</comment>
<organism evidence="13 14">
    <name type="scientific">Lonepinella koalarum</name>
    <dbReference type="NCBI Taxonomy" id="53417"/>
    <lineage>
        <taxon>Bacteria</taxon>
        <taxon>Pseudomonadati</taxon>
        <taxon>Pseudomonadota</taxon>
        <taxon>Gammaproteobacteria</taxon>
        <taxon>Pasteurellales</taxon>
        <taxon>Pasteurellaceae</taxon>
        <taxon>Lonepinella</taxon>
    </lineage>
</organism>
<keyword evidence="14" id="KW-1185">Reference proteome</keyword>
<comment type="catalytic activity">
    <reaction evidence="11">
        <text>[GlcNAc-(1-&gt;4)-Mur2Ac(oyl-L-Ala-gamma-D-Glu-L-Lys-D-Ala-D-Ala)](n)-di-trans,octa-cis-undecaprenyl diphosphate + beta-D-GlcNAc-(1-&gt;4)-Mur2Ac(oyl-L-Ala-gamma-D-Glu-L-Lys-D-Ala-D-Ala)-di-trans,octa-cis-undecaprenyl diphosphate = [GlcNAc-(1-&gt;4)-Mur2Ac(oyl-L-Ala-gamma-D-Glu-L-Lys-D-Ala-D-Ala)](n+1)-di-trans,octa-cis-undecaprenyl diphosphate + di-trans,octa-cis-undecaprenyl diphosphate + H(+)</text>
        <dbReference type="Rhea" id="RHEA:23708"/>
        <dbReference type="Rhea" id="RHEA-COMP:9602"/>
        <dbReference type="Rhea" id="RHEA-COMP:9603"/>
        <dbReference type="ChEBI" id="CHEBI:15378"/>
        <dbReference type="ChEBI" id="CHEBI:58405"/>
        <dbReference type="ChEBI" id="CHEBI:60033"/>
        <dbReference type="ChEBI" id="CHEBI:78435"/>
        <dbReference type="EC" id="2.4.99.28"/>
    </reaction>
</comment>
<dbReference type="PANTHER" id="PTHR30400">
    <property type="entry name" value="MONOFUNCTIONAL BIOSYNTHETIC PEPTIDOGLYCAN TRANSGLYCOSYLASE"/>
    <property type="match status" value="1"/>
</dbReference>
<evidence type="ECO:0000259" key="12">
    <source>
        <dbReference type="Pfam" id="PF00912"/>
    </source>
</evidence>
<keyword evidence="9 11" id="KW-0472">Membrane</keyword>
<dbReference type="RefSeq" id="WP_132302300.1">
    <property type="nucleotide sequence ID" value="NZ_CP170642.1"/>
</dbReference>
<dbReference type="SUPFAM" id="SSF53955">
    <property type="entry name" value="Lysozyme-like"/>
    <property type="match status" value="1"/>
</dbReference>
<dbReference type="AlphaFoldDB" id="A0A4V2PTZ7"/>
<dbReference type="PANTHER" id="PTHR30400:SF0">
    <property type="entry name" value="BIOSYNTHETIC PEPTIDOGLYCAN TRANSGLYCOSYLASE"/>
    <property type="match status" value="1"/>
</dbReference>
<dbReference type="GO" id="GO:0008955">
    <property type="term" value="F:peptidoglycan glycosyltransferase activity"/>
    <property type="evidence" value="ECO:0007669"/>
    <property type="project" value="UniProtKB-UniRule"/>
</dbReference>
<evidence type="ECO:0000256" key="10">
    <source>
        <dbReference type="ARBA" id="ARBA00023316"/>
    </source>
</evidence>